<organism evidence="2 3">
    <name type="scientific">Candidatus Magasanikbacteria bacterium RIFCSPLOWO2_01_FULL_40_15</name>
    <dbReference type="NCBI Taxonomy" id="1798686"/>
    <lineage>
        <taxon>Bacteria</taxon>
        <taxon>Candidatus Magasanikiibacteriota</taxon>
    </lineage>
</organism>
<feature type="domain" description="SUF system FeS cluster assembly SufBD core" evidence="1">
    <location>
        <begin position="8"/>
        <end position="216"/>
    </location>
</feature>
<evidence type="ECO:0000259" key="1">
    <source>
        <dbReference type="Pfam" id="PF01458"/>
    </source>
</evidence>
<name>A0A1F6N3X6_9BACT</name>
<evidence type="ECO:0000313" key="2">
    <source>
        <dbReference type="EMBL" id="OGH78617.1"/>
    </source>
</evidence>
<dbReference type="PANTHER" id="PTHR43575">
    <property type="entry name" value="PROTEIN ABCI7, CHLOROPLASTIC"/>
    <property type="match status" value="1"/>
</dbReference>
<comment type="caution">
    <text evidence="2">The sequence shown here is derived from an EMBL/GenBank/DDBJ whole genome shotgun (WGS) entry which is preliminary data.</text>
</comment>
<dbReference type="PANTHER" id="PTHR43575:SF1">
    <property type="entry name" value="PROTEIN ABCI7, CHLOROPLASTIC"/>
    <property type="match status" value="1"/>
</dbReference>
<sequence length="226" mass="25481">MNKEPIKILIEKKGIITIFEEQLLKEKNACEIEIIVGSEARVTYITQNTNKKIKRTATVHTDAEIIWFDFNEGEGHVESEIITKLVEPGGRGETYGLFYGKNKTQFIISHITEHLAPNTHSIMETKGVLDDHSRAAMRSLIKIYPMMNGCTGHERADTLLLSNDAHIDAVPDLEISNNDVQCTHAVTTTRLNPEKLFYLTGRGLDEDEARKLLVDAHLNSILEKLD</sequence>
<gene>
    <name evidence="2" type="ORF">A2983_00510</name>
</gene>
<dbReference type="GO" id="GO:0016226">
    <property type="term" value="P:iron-sulfur cluster assembly"/>
    <property type="evidence" value="ECO:0007669"/>
    <property type="project" value="InterPro"/>
</dbReference>
<dbReference type="InterPro" id="IPR037284">
    <property type="entry name" value="SUF_FeS_clus_asmbl_SufBD_sf"/>
</dbReference>
<reference evidence="2 3" key="1">
    <citation type="journal article" date="2016" name="Nat. Commun.">
        <title>Thousands of microbial genomes shed light on interconnected biogeochemical processes in an aquifer system.</title>
        <authorList>
            <person name="Anantharaman K."/>
            <person name="Brown C.T."/>
            <person name="Hug L.A."/>
            <person name="Sharon I."/>
            <person name="Castelle C.J."/>
            <person name="Probst A.J."/>
            <person name="Thomas B.C."/>
            <person name="Singh A."/>
            <person name="Wilkins M.J."/>
            <person name="Karaoz U."/>
            <person name="Brodie E.L."/>
            <person name="Williams K.H."/>
            <person name="Hubbard S.S."/>
            <person name="Banfield J.F."/>
        </authorList>
    </citation>
    <scope>NUCLEOTIDE SEQUENCE [LARGE SCALE GENOMIC DNA]</scope>
</reference>
<dbReference type="EMBL" id="MFQH01000005">
    <property type="protein sequence ID" value="OGH78617.1"/>
    <property type="molecule type" value="Genomic_DNA"/>
</dbReference>
<dbReference type="InterPro" id="IPR000825">
    <property type="entry name" value="SUF_FeS_clus_asmbl_SufBD_core"/>
</dbReference>
<evidence type="ECO:0000313" key="3">
    <source>
        <dbReference type="Proteomes" id="UP000177040"/>
    </source>
</evidence>
<dbReference type="Proteomes" id="UP000177040">
    <property type="component" value="Unassembled WGS sequence"/>
</dbReference>
<dbReference type="AlphaFoldDB" id="A0A1F6N3X6"/>
<accession>A0A1F6N3X6</accession>
<dbReference type="Pfam" id="PF01458">
    <property type="entry name" value="SUFBD_core"/>
    <property type="match status" value="1"/>
</dbReference>
<proteinExistence type="predicted"/>
<dbReference type="SUPFAM" id="SSF101960">
    <property type="entry name" value="Stabilizer of iron transporter SufD"/>
    <property type="match status" value="1"/>
</dbReference>
<protein>
    <recommendedName>
        <fullName evidence="1">SUF system FeS cluster assembly SufBD core domain-containing protein</fullName>
    </recommendedName>
</protein>
<dbReference type="InterPro" id="IPR055346">
    <property type="entry name" value="Fe-S_cluster_assembly_SufBD"/>
</dbReference>